<organism evidence="10 11">
    <name type="scientific">Lysobacter soyae</name>
    <dbReference type="NCBI Taxonomy" id="2764185"/>
    <lineage>
        <taxon>Bacteria</taxon>
        <taxon>Pseudomonadati</taxon>
        <taxon>Pseudomonadota</taxon>
        <taxon>Gammaproteobacteria</taxon>
        <taxon>Lysobacterales</taxon>
        <taxon>Lysobacteraceae</taxon>
        <taxon>Lysobacter</taxon>
    </lineage>
</organism>
<sequence>MIAKRIQVACFIAFASLGLAACGSGNKDATAESHAEQKDEAAEKSHEAAQENISSRSLASLPSPNMAAGKEIAETKCVTCHGPGGAKPVNNLTPRLAGQYGDYLAHSMIMYRDGERDHAIMSLQAKELTDQQISDLAAYFSSQPGQLGDLANQH</sequence>
<dbReference type="PANTHER" id="PTHR33751:SF9">
    <property type="entry name" value="CYTOCHROME C4"/>
    <property type="match status" value="1"/>
</dbReference>
<name>A0ABX8WSG5_9GAMM</name>
<proteinExistence type="predicted"/>
<evidence type="ECO:0000256" key="8">
    <source>
        <dbReference type="SAM" id="SignalP"/>
    </source>
</evidence>
<accession>A0ABX8WSG5</accession>
<evidence type="ECO:0000256" key="1">
    <source>
        <dbReference type="ARBA" id="ARBA00022448"/>
    </source>
</evidence>
<dbReference type="InterPro" id="IPR009056">
    <property type="entry name" value="Cyt_c-like_dom"/>
</dbReference>
<dbReference type="PROSITE" id="PS51257">
    <property type="entry name" value="PROKAR_LIPOPROTEIN"/>
    <property type="match status" value="1"/>
</dbReference>
<keyword evidence="4" id="KW-0249">Electron transport</keyword>
<gene>
    <name evidence="10" type="ORF">H8L67_04645</name>
</gene>
<keyword evidence="11" id="KW-1185">Reference proteome</keyword>
<dbReference type="PROSITE" id="PS51007">
    <property type="entry name" value="CYTC"/>
    <property type="match status" value="1"/>
</dbReference>
<dbReference type="Pfam" id="PF00034">
    <property type="entry name" value="Cytochrom_C"/>
    <property type="match status" value="1"/>
</dbReference>
<evidence type="ECO:0000313" key="11">
    <source>
        <dbReference type="Proteomes" id="UP000824755"/>
    </source>
</evidence>
<dbReference type="InterPro" id="IPR036909">
    <property type="entry name" value="Cyt_c-like_dom_sf"/>
</dbReference>
<feature type="signal peptide" evidence="8">
    <location>
        <begin position="1"/>
        <end position="20"/>
    </location>
</feature>
<dbReference type="EMBL" id="CP080544">
    <property type="protein sequence ID" value="QYR53771.1"/>
    <property type="molecule type" value="Genomic_DNA"/>
</dbReference>
<keyword evidence="8" id="KW-0732">Signal</keyword>
<reference evidence="10 11" key="1">
    <citation type="submission" date="2021-08" db="EMBL/GenBank/DDBJ databases">
        <title>Lysobacter sp. strain CJ11 Genome sequencing and assembly.</title>
        <authorList>
            <person name="Kim I."/>
        </authorList>
    </citation>
    <scope>NUCLEOTIDE SEQUENCE [LARGE SCALE GENOMIC DNA]</scope>
    <source>
        <strain evidence="10 11">CJ11</strain>
    </source>
</reference>
<evidence type="ECO:0000256" key="2">
    <source>
        <dbReference type="ARBA" id="ARBA00022617"/>
    </source>
</evidence>
<dbReference type="InterPro" id="IPR050597">
    <property type="entry name" value="Cytochrome_c_Oxidase_Subunit"/>
</dbReference>
<evidence type="ECO:0000259" key="9">
    <source>
        <dbReference type="PROSITE" id="PS51007"/>
    </source>
</evidence>
<keyword evidence="2 6" id="KW-0349">Heme</keyword>
<feature type="compositionally biased region" description="Polar residues" evidence="7">
    <location>
        <begin position="51"/>
        <end position="63"/>
    </location>
</feature>
<dbReference type="Gene3D" id="1.10.760.10">
    <property type="entry name" value="Cytochrome c-like domain"/>
    <property type="match status" value="1"/>
</dbReference>
<keyword evidence="1" id="KW-0813">Transport</keyword>
<dbReference type="PANTHER" id="PTHR33751">
    <property type="entry name" value="CBB3-TYPE CYTOCHROME C OXIDASE SUBUNIT FIXP"/>
    <property type="match status" value="1"/>
</dbReference>
<evidence type="ECO:0000313" key="10">
    <source>
        <dbReference type="EMBL" id="QYR53771.1"/>
    </source>
</evidence>
<evidence type="ECO:0000256" key="3">
    <source>
        <dbReference type="ARBA" id="ARBA00022723"/>
    </source>
</evidence>
<keyword evidence="3 6" id="KW-0479">Metal-binding</keyword>
<feature type="compositionally biased region" description="Basic and acidic residues" evidence="7">
    <location>
        <begin position="31"/>
        <end position="49"/>
    </location>
</feature>
<feature type="chain" id="PRO_5046641654" evidence="8">
    <location>
        <begin position="21"/>
        <end position="154"/>
    </location>
</feature>
<dbReference type="Proteomes" id="UP000824755">
    <property type="component" value="Chromosome"/>
</dbReference>
<evidence type="ECO:0000256" key="5">
    <source>
        <dbReference type="ARBA" id="ARBA00023004"/>
    </source>
</evidence>
<dbReference type="SUPFAM" id="SSF46626">
    <property type="entry name" value="Cytochrome c"/>
    <property type="match status" value="1"/>
</dbReference>
<evidence type="ECO:0000256" key="7">
    <source>
        <dbReference type="SAM" id="MobiDB-lite"/>
    </source>
</evidence>
<keyword evidence="5 6" id="KW-0408">Iron</keyword>
<evidence type="ECO:0000256" key="6">
    <source>
        <dbReference type="PROSITE-ProRule" id="PRU00433"/>
    </source>
</evidence>
<protein>
    <submittedName>
        <fullName evidence="10">Cytochrome c</fullName>
    </submittedName>
</protein>
<dbReference type="RefSeq" id="WP_220380578.1">
    <property type="nucleotide sequence ID" value="NZ_CP080544.1"/>
</dbReference>
<feature type="domain" description="Cytochrome c" evidence="9">
    <location>
        <begin position="64"/>
        <end position="144"/>
    </location>
</feature>
<evidence type="ECO:0000256" key="4">
    <source>
        <dbReference type="ARBA" id="ARBA00022982"/>
    </source>
</evidence>
<feature type="region of interest" description="Disordered" evidence="7">
    <location>
        <begin position="31"/>
        <end position="65"/>
    </location>
</feature>